<reference evidence="2" key="1">
    <citation type="submission" date="2018-01" db="EMBL/GenBank/DDBJ databases">
        <title>An insight into the sialome of Amazonian anophelines.</title>
        <authorList>
            <person name="Ribeiro J.M."/>
            <person name="Scarpassa V."/>
            <person name="Calvo E."/>
        </authorList>
    </citation>
    <scope>NUCLEOTIDE SEQUENCE</scope>
</reference>
<accession>A0A2M4D500</accession>
<protein>
    <submittedName>
        <fullName evidence="2">Uncharacterized protein</fullName>
    </submittedName>
</protein>
<proteinExistence type="predicted"/>
<evidence type="ECO:0000313" key="2">
    <source>
        <dbReference type="EMBL" id="MBW72652.1"/>
    </source>
</evidence>
<evidence type="ECO:0000256" key="1">
    <source>
        <dbReference type="SAM" id="Phobius"/>
    </source>
</evidence>
<organism evidence="2">
    <name type="scientific">Anopheles darlingi</name>
    <name type="common">Mosquito</name>
    <dbReference type="NCBI Taxonomy" id="43151"/>
    <lineage>
        <taxon>Eukaryota</taxon>
        <taxon>Metazoa</taxon>
        <taxon>Ecdysozoa</taxon>
        <taxon>Arthropoda</taxon>
        <taxon>Hexapoda</taxon>
        <taxon>Insecta</taxon>
        <taxon>Pterygota</taxon>
        <taxon>Neoptera</taxon>
        <taxon>Endopterygota</taxon>
        <taxon>Diptera</taxon>
        <taxon>Nematocera</taxon>
        <taxon>Culicoidea</taxon>
        <taxon>Culicidae</taxon>
        <taxon>Anophelinae</taxon>
        <taxon>Anopheles</taxon>
    </lineage>
</organism>
<sequence length="70" mass="7924">MILMLGAFAFFSSALPPAFWIFVLLRSIGVLCAILINFFTRFSLVFRTRLVHSVLPLISSHFFPLCLFGV</sequence>
<dbReference type="AlphaFoldDB" id="A0A2M4D500"/>
<keyword evidence="1" id="KW-1133">Transmembrane helix</keyword>
<name>A0A2M4D500_ANODA</name>
<keyword evidence="1" id="KW-0472">Membrane</keyword>
<dbReference type="EMBL" id="GGFL01008474">
    <property type="protein sequence ID" value="MBW72652.1"/>
    <property type="molecule type" value="Transcribed_RNA"/>
</dbReference>
<keyword evidence="1" id="KW-0812">Transmembrane</keyword>
<feature type="transmembrane region" description="Helical" evidence="1">
    <location>
        <begin position="24"/>
        <end position="44"/>
    </location>
</feature>